<dbReference type="GO" id="GO:0016787">
    <property type="term" value="F:hydrolase activity"/>
    <property type="evidence" value="ECO:0007669"/>
    <property type="project" value="UniProtKB-KW"/>
</dbReference>
<gene>
    <name evidence="2" type="ORF">D0Z08_28500</name>
</gene>
<sequence>MMNLLNAATVRTMLSNDEAFRISLKFLTGSVGLKIDDAKYMLTVRDGEFLDFAATEDVDGAEVVFSGDARSWQDVLSANRPPGCQGILYNDGRSGVSYAADPVALGVFSRAILEMERVLRNACSGVQRSDLLPEVERDFEVIVGRYVYLRVQGVQYRVYYEEAGSGSVPMLFQHTAGADGRQARHFLEDSDLQKRFRMISYDLPFHGNSLPPASHRWWEEEFRLTKEFLFDFLLSLSAKLELDRPVFMGSAIGGLLALHLAYELPDDFRAVIALNSGPKPEFEKEQREMLRMYSDPRIGSQWTSTLMVANMASTTPEVYRRELGWIYSQAGQDATEGALHYYAEGYDLTPDQLSSIDTSKVRVYLFTGEDDFMATERGTDRIASLIPGARYQRLRRLGHFGCAENPDALKQDLWTAFEELSVDS</sequence>
<evidence type="ECO:0000313" key="3">
    <source>
        <dbReference type="Proteomes" id="UP000283644"/>
    </source>
</evidence>
<dbReference type="PANTHER" id="PTHR43433">
    <property type="entry name" value="HYDROLASE, ALPHA/BETA FOLD FAMILY PROTEIN"/>
    <property type="match status" value="1"/>
</dbReference>
<dbReference type="Proteomes" id="UP000283644">
    <property type="component" value="Unassembled WGS sequence"/>
</dbReference>
<evidence type="ECO:0000313" key="2">
    <source>
        <dbReference type="EMBL" id="RHW23657.1"/>
    </source>
</evidence>
<dbReference type="InterPro" id="IPR050471">
    <property type="entry name" value="AB_hydrolase"/>
</dbReference>
<dbReference type="AlphaFoldDB" id="A0A417XTV5"/>
<dbReference type="SUPFAM" id="SSF53474">
    <property type="entry name" value="alpha/beta-Hydrolases"/>
    <property type="match status" value="1"/>
</dbReference>
<dbReference type="PANTHER" id="PTHR43433:SF5">
    <property type="entry name" value="AB HYDROLASE-1 DOMAIN-CONTAINING PROTEIN"/>
    <property type="match status" value="1"/>
</dbReference>
<accession>A0A417XTV5</accession>
<dbReference type="EMBL" id="QXGH01000042">
    <property type="protein sequence ID" value="RHW23657.1"/>
    <property type="molecule type" value="Genomic_DNA"/>
</dbReference>
<dbReference type="OrthoDB" id="27092at2"/>
<organism evidence="2 3">
    <name type="scientific">Nocardioides immobilis</name>
    <dbReference type="NCBI Taxonomy" id="2049295"/>
    <lineage>
        <taxon>Bacteria</taxon>
        <taxon>Bacillati</taxon>
        <taxon>Actinomycetota</taxon>
        <taxon>Actinomycetes</taxon>
        <taxon>Propionibacteriales</taxon>
        <taxon>Nocardioidaceae</taxon>
        <taxon>Nocardioides</taxon>
    </lineage>
</organism>
<feature type="domain" description="AB hydrolase-1" evidence="1">
    <location>
        <begin position="169"/>
        <end position="406"/>
    </location>
</feature>
<reference evidence="2 3" key="1">
    <citation type="submission" date="2018-09" db="EMBL/GenBank/DDBJ databases">
        <title>Genome sequencing of Nocardioides immobilis CCTCC AB 2017083 for comparison to Nocardioides silvaticus.</title>
        <authorList>
            <person name="Li C."/>
            <person name="Wang G."/>
        </authorList>
    </citation>
    <scope>NUCLEOTIDE SEQUENCE [LARGE SCALE GENOMIC DNA]</scope>
    <source>
        <strain evidence="2 3">CCTCC AB 2017083</strain>
    </source>
</reference>
<keyword evidence="3" id="KW-1185">Reference proteome</keyword>
<name>A0A417XTV5_9ACTN</name>
<dbReference type="InterPro" id="IPR029058">
    <property type="entry name" value="AB_hydrolase_fold"/>
</dbReference>
<evidence type="ECO:0000259" key="1">
    <source>
        <dbReference type="Pfam" id="PF00561"/>
    </source>
</evidence>
<dbReference type="InterPro" id="IPR000073">
    <property type="entry name" value="AB_hydrolase_1"/>
</dbReference>
<dbReference type="Pfam" id="PF00561">
    <property type="entry name" value="Abhydrolase_1"/>
    <property type="match status" value="1"/>
</dbReference>
<proteinExistence type="predicted"/>
<comment type="caution">
    <text evidence="2">The sequence shown here is derived from an EMBL/GenBank/DDBJ whole genome shotgun (WGS) entry which is preliminary data.</text>
</comment>
<protein>
    <submittedName>
        <fullName evidence="2">Alpha/beta hydrolase</fullName>
    </submittedName>
</protein>
<dbReference type="Gene3D" id="3.40.50.1820">
    <property type="entry name" value="alpha/beta hydrolase"/>
    <property type="match status" value="1"/>
</dbReference>
<keyword evidence="2" id="KW-0378">Hydrolase</keyword>